<dbReference type="EMBL" id="JASBWR010000071">
    <property type="protein sequence ID" value="KAJ9099053.1"/>
    <property type="molecule type" value="Genomic_DNA"/>
</dbReference>
<proteinExistence type="predicted"/>
<keyword evidence="2" id="KW-1185">Reference proteome</keyword>
<name>A0ACC2VI34_9TREE</name>
<accession>A0ACC2VI34</accession>
<comment type="caution">
    <text evidence="1">The sequence shown here is derived from an EMBL/GenBank/DDBJ whole genome shotgun (WGS) entry which is preliminary data.</text>
</comment>
<dbReference type="Proteomes" id="UP001241377">
    <property type="component" value="Unassembled WGS sequence"/>
</dbReference>
<gene>
    <name evidence="1" type="ORF">QFC19_006101</name>
</gene>
<organism evidence="1 2">
    <name type="scientific">Naganishia cerealis</name>
    <dbReference type="NCBI Taxonomy" id="610337"/>
    <lineage>
        <taxon>Eukaryota</taxon>
        <taxon>Fungi</taxon>
        <taxon>Dikarya</taxon>
        <taxon>Basidiomycota</taxon>
        <taxon>Agaricomycotina</taxon>
        <taxon>Tremellomycetes</taxon>
        <taxon>Filobasidiales</taxon>
        <taxon>Filobasidiaceae</taxon>
        <taxon>Naganishia</taxon>
    </lineage>
</organism>
<reference evidence="1" key="1">
    <citation type="submission" date="2023-04" db="EMBL/GenBank/DDBJ databases">
        <title>Draft Genome sequencing of Naganishia species isolated from polar environments using Oxford Nanopore Technology.</title>
        <authorList>
            <person name="Leo P."/>
            <person name="Venkateswaran K."/>
        </authorList>
    </citation>
    <scope>NUCLEOTIDE SEQUENCE</scope>
    <source>
        <strain evidence="1">MNA-CCFEE 5261</strain>
    </source>
</reference>
<evidence type="ECO:0000313" key="2">
    <source>
        <dbReference type="Proteomes" id="UP001241377"/>
    </source>
</evidence>
<protein>
    <submittedName>
        <fullName evidence="1">Uncharacterized protein</fullName>
    </submittedName>
</protein>
<evidence type="ECO:0000313" key="1">
    <source>
        <dbReference type="EMBL" id="KAJ9099053.1"/>
    </source>
</evidence>
<sequence length="814" mass="90041">MSIVEKVNLTTGTGWGSGPCIGNTGSVPRLGIPNLCLQDGPNGVRYTDFVTHFPSGLAAGSTFNKGLIYLRGKAIGLEHRRKGVNIVLGPTVGPIGAKAAGGRNWESFGADPYLQGTAGAATVEGMQDGGVVSVVRHFIGYEQEHFRQVGEWDENGWDQQTCSISSNIADRAMHEVYMWPFAEAIRAGAGGVMCSYNAVNNTNACENSYLLNYLLKEEMAFQGFVVSDWGAQHSGVYSALAGLDMTMPGEVSDSWLSGKSHWGPLLTRAIYNQTIPQERLNDMVIRILVPFLACDSIDFPSEESTPNFSSWAHHTYGQEFPYQHAGPIVQQNWHIEARSKFSDQIALNVAREAVVLLKNCGQNLPVARSDGIRNILIAGVGAGLDPNGYNCKDQRCVDGTMTSGWGSAAVNNPYVVTPYEALTEKAKEQGITVNFASETDDLDQVEHYSSIADMAIVVVQAFSGEGYIEVDGNYGDRKNLTLWHDGEKLISAIADRCQKTVVVVNSVGPVHMEEWVDNDNVVAILYAAPLGQFVGQAIADVIFGEVNPSGRLPFTIGRKLLHYVPIVDTLCEDKRPQDNFDRDIYLDYRFFEKHTIKPRYEFGYGLSYTSFSVSELQITEINPPTEYLPYAEEYLSPFHTILDDVCDPEDALFPHEDFDAYPGYIYPYLYNERLRNFDIDEKFDYPFGYSQEPRQSPPLSGGGIGGNPALWEVLYEVTAKVHNDGKYQGAYVAQLYLELPSTLAASPHKMLRGYDKVSLQPGECTTVKFRLTRKDMSIWDSPSQQWILQTGTYEIYVSSSSRQIEVSGEIDIGC</sequence>